<evidence type="ECO:0000313" key="3">
    <source>
        <dbReference type="Proteomes" id="UP000654123"/>
    </source>
</evidence>
<gene>
    <name evidence="2" type="ORF">GCM10010249_19780</name>
</gene>
<protein>
    <submittedName>
        <fullName evidence="2">Uncharacterized protein</fullName>
    </submittedName>
</protein>
<proteinExistence type="predicted"/>
<dbReference type="EMBL" id="BMSV01000003">
    <property type="protein sequence ID" value="GGQ01432.1"/>
    <property type="molecule type" value="Genomic_DNA"/>
</dbReference>
<comment type="caution">
    <text evidence="2">The sequence shown here is derived from an EMBL/GenBank/DDBJ whole genome shotgun (WGS) entry which is preliminary data.</text>
</comment>
<feature type="region of interest" description="Disordered" evidence="1">
    <location>
        <begin position="23"/>
        <end position="60"/>
    </location>
</feature>
<reference evidence="2" key="2">
    <citation type="submission" date="2020-09" db="EMBL/GenBank/DDBJ databases">
        <authorList>
            <person name="Sun Q."/>
            <person name="Ohkuma M."/>
        </authorList>
    </citation>
    <scope>NUCLEOTIDE SEQUENCE</scope>
    <source>
        <strain evidence="2">JCM 4335</strain>
    </source>
</reference>
<dbReference type="AlphaFoldDB" id="A0A918B1W3"/>
<name>A0A918B1W3_9ACTN</name>
<feature type="region of interest" description="Disordered" evidence="1">
    <location>
        <begin position="89"/>
        <end position="120"/>
    </location>
</feature>
<keyword evidence="3" id="KW-1185">Reference proteome</keyword>
<reference evidence="2" key="1">
    <citation type="journal article" date="2014" name="Int. J. Syst. Evol. Microbiol.">
        <title>Complete genome sequence of Corynebacterium casei LMG S-19264T (=DSM 44701T), isolated from a smear-ripened cheese.</title>
        <authorList>
            <consortium name="US DOE Joint Genome Institute (JGI-PGF)"/>
            <person name="Walter F."/>
            <person name="Albersmeier A."/>
            <person name="Kalinowski J."/>
            <person name="Ruckert C."/>
        </authorList>
    </citation>
    <scope>NUCLEOTIDE SEQUENCE</scope>
    <source>
        <strain evidence="2">JCM 4335</strain>
    </source>
</reference>
<accession>A0A918B1W3</accession>
<dbReference type="Proteomes" id="UP000654123">
    <property type="component" value="Unassembled WGS sequence"/>
</dbReference>
<evidence type="ECO:0000256" key="1">
    <source>
        <dbReference type="SAM" id="MobiDB-lite"/>
    </source>
</evidence>
<sequence>MRGSVEGQPGRPLQVLAVDATLDETPTEIGHGHVTHSDDVAGVPGQRSDRPQRGASGQVDEHVEAVRNQLACRGGDVLGGVVDEPHPDGLGVLAFGGTPGADHTQPAPDGPHRARSSVHA</sequence>
<evidence type="ECO:0000313" key="2">
    <source>
        <dbReference type="EMBL" id="GGQ01432.1"/>
    </source>
</evidence>
<organism evidence="2 3">
    <name type="scientific">Streptomyces roseolilacinus</name>
    <dbReference type="NCBI Taxonomy" id="66904"/>
    <lineage>
        <taxon>Bacteria</taxon>
        <taxon>Bacillati</taxon>
        <taxon>Actinomycetota</taxon>
        <taxon>Actinomycetes</taxon>
        <taxon>Kitasatosporales</taxon>
        <taxon>Streptomycetaceae</taxon>
        <taxon>Streptomyces</taxon>
    </lineage>
</organism>